<evidence type="ECO:0000259" key="1">
    <source>
        <dbReference type="Pfam" id="PF21683"/>
    </source>
</evidence>
<dbReference type="InterPro" id="IPR053981">
    <property type="entry name" value="Gp44/GpP-like_2nd"/>
</dbReference>
<organism evidence="4 5">
    <name type="scientific">Methylogaea oryzae</name>
    <dbReference type="NCBI Taxonomy" id="1295382"/>
    <lineage>
        <taxon>Bacteria</taxon>
        <taxon>Pseudomonadati</taxon>
        <taxon>Pseudomonadota</taxon>
        <taxon>Gammaproteobacteria</taxon>
        <taxon>Methylococcales</taxon>
        <taxon>Methylococcaceae</taxon>
        <taxon>Methylogaea</taxon>
    </lineage>
</organism>
<dbReference type="InterPro" id="IPR053982">
    <property type="entry name" value="Gp44/GpP-like_C"/>
</dbReference>
<dbReference type="InterPro" id="IPR049354">
    <property type="entry name" value="GpP-like_N"/>
</dbReference>
<protein>
    <submittedName>
        <fullName evidence="4">Tail protein</fullName>
    </submittedName>
</protein>
<evidence type="ECO:0000313" key="4">
    <source>
        <dbReference type="EMBL" id="BBL69690.1"/>
    </source>
</evidence>
<name>A0A8D5AL06_9GAMM</name>
<evidence type="ECO:0000259" key="2">
    <source>
        <dbReference type="Pfam" id="PF21929"/>
    </source>
</evidence>
<dbReference type="KEGG" id="moz:MoryE10_02960"/>
<dbReference type="Proteomes" id="UP000824988">
    <property type="component" value="Chromosome"/>
</dbReference>
<accession>A0A8D5AL06</accession>
<dbReference type="RefSeq" id="WP_221048004.1">
    <property type="nucleotide sequence ID" value="NZ_AP019782.1"/>
</dbReference>
<gene>
    <name evidence="4" type="ORF">MoryE10_02960</name>
</gene>
<reference evidence="4" key="1">
    <citation type="submission" date="2019-06" db="EMBL/GenBank/DDBJ databases">
        <title>Complete genome sequence of Methylogaea oryzae strain JCM16910.</title>
        <authorList>
            <person name="Asakawa S."/>
        </authorList>
    </citation>
    <scope>NUCLEOTIDE SEQUENCE</scope>
    <source>
        <strain evidence="4">E10</strain>
    </source>
</reference>
<feature type="domain" description="Baseplate hub protein gp44/GpP-like second" evidence="3">
    <location>
        <begin position="91"/>
        <end position="171"/>
    </location>
</feature>
<evidence type="ECO:0000313" key="5">
    <source>
        <dbReference type="Proteomes" id="UP000824988"/>
    </source>
</evidence>
<proteinExistence type="predicted"/>
<dbReference type="EMBL" id="AP019782">
    <property type="protein sequence ID" value="BBL69690.1"/>
    <property type="molecule type" value="Genomic_DNA"/>
</dbReference>
<dbReference type="Pfam" id="PF21683">
    <property type="entry name" value="GpP-like_1st"/>
    <property type="match status" value="1"/>
</dbReference>
<dbReference type="Pfam" id="PF21929">
    <property type="entry name" value="GpP_4th"/>
    <property type="match status" value="1"/>
</dbReference>
<dbReference type="PIRSF" id="PIRSF004440">
    <property type="entry name" value="GpP"/>
    <property type="match status" value="1"/>
</dbReference>
<keyword evidence="5" id="KW-1185">Reference proteome</keyword>
<feature type="domain" description="Baseplate hub protein gp44/GpP-like C-terminal" evidence="2">
    <location>
        <begin position="249"/>
        <end position="330"/>
    </location>
</feature>
<evidence type="ECO:0000259" key="3">
    <source>
        <dbReference type="Pfam" id="PF22255"/>
    </source>
</evidence>
<dbReference type="AlphaFoldDB" id="A0A8D5AL06"/>
<dbReference type="Pfam" id="PF22255">
    <property type="entry name" value="Gp44-like_2nd"/>
    <property type="match status" value="1"/>
</dbReference>
<feature type="domain" description="Baseplate hub protein gp44-like N-terminal" evidence="1">
    <location>
        <begin position="4"/>
        <end position="87"/>
    </location>
</feature>
<dbReference type="InterPro" id="IPR026276">
    <property type="entry name" value="Baseplate_GpP"/>
</dbReference>
<sequence length="343" mass="36865">MPNVVLKIDGTEWAGWQQIQVVRSLRQGADTFELALTDRWAAGARPRPIRADAACQVLLDGHVAITGYVFEVSPSYDAGSHSIKVSGLSKAADLIDSSLPGQQWSDRTLLQIAQELGKPFGINATAEAGADKKIARAVLEPGQTVFGFLEELSRAQGVRLVSKPNGGVAFVRAGAGNAAVALVLGENIKAASGRLSTEKRHSQYHALGQHAGSDLWNGTDAAHASAVEKDGRIRHRPLTLIADGNADGADCKTRCAWEKQRRCGESQTATYTVQGWTCGDGLWQPNTLVQIRDPFLGIDDRWLIAQVTYSIGPEGSQTELECTPKEAFDLKPGSGKKDKALIW</sequence>